<accession>A0ABZ3IZF6</accession>
<keyword evidence="3" id="KW-1185">Reference proteome</keyword>
<evidence type="ECO:0000313" key="2">
    <source>
        <dbReference type="EMBL" id="XFO71452.1"/>
    </source>
</evidence>
<protein>
    <recommendedName>
        <fullName evidence="4">Restriction endonuclease type IV Mrr domain-containing protein</fullName>
    </recommendedName>
</protein>
<dbReference type="Proteomes" id="UP000216052">
    <property type="component" value="Chromosome"/>
</dbReference>
<keyword evidence="1" id="KW-0175">Coiled coil</keyword>
<dbReference type="RefSeq" id="WP_093795851.1">
    <property type="nucleotide sequence ID" value="NZ_CP155571.1"/>
</dbReference>
<gene>
    <name evidence="2" type="ORF">SPACI_014670</name>
</gene>
<name>A0ABZ3IZF6_SPOA4</name>
<feature type="coiled-coil region" evidence="1">
    <location>
        <begin position="262"/>
        <end position="296"/>
    </location>
</feature>
<evidence type="ECO:0000256" key="1">
    <source>
        <dbReference type="SAM" id="Coils"/>
    </source>
</evidence>
<proteinExistence type="predicted"/>
<organism evidence="2 3">
    <name type="scientific">Sporomusa acidovorans (strain ATCC 49682 / DSM 3132 / Mol)</name>
    <dbReference type="NCBI Taxonomy" id="1123286"/>
    <lineage>
        <taxon>Bacteria</taxon>
        <taxon>Bacillati</taxon>
        <taxon>Bacillota</taxon>
        <taxon>Negativicutes</taxon>
        <taxon>Selenomonadales</taxon>
        <taxon>Sporomusaceae</taxon>
        <taxon>Sporomusa</taxon>
    </lineage>
</organism>
<reference evidence="2" key="1">
    <citation type="submission" date="2024-05" db="EMBL/GenBank/DDBJ databases">
        <title>Isolation and characterization of Sporomusa carbonis sp. nov., a carboxydotrophic hydrogenogen in the genus of Sporomusa isolated from a charcoal burning pile.</title>
        <authorList>
            <person name="Boeer T."/>
            <person name="Rosenbaum F."/>
            <person name="Eysell L."/>
            <person name="Mueller V."/>
            <person name="Daniel R."/>
            <person name="Poehlein A."/>
        </authorList>
    </citation>
    <scope>NUCLEOTIDE SEQUENCE [LARGE SCALE GENOMIC DNA]</scope>
    <source>
        <strain evidence="2">DSM 3132</strain>
    </source>
</reference>
<sequence>MVVDKVTWEQFSACTNDTRGIRYRFEDLCRQLFEYEFLSGNKVHKYVHSNPNNAGLESEPIYDETNQRRIGYQVKFFDNGVDYGQIQHSAEKIVQYYKGQVEHVYIFSNKAITADCQSYKKVVEILADANISTELITDTTVLDIVRKYHNLSLYYFGQNYVNREWFELHTKEILAKLGERYNDELNVDTKAALELSLFLHDESAVRYLNDKKTHTIDLLAQMNWKYDKYETYKEKVEVVVKSIGDVTQFNILEAIGWNDVIQNRLKDEVEKFRININKISEEREMLLSDIQKVENEEKRKKIWNKISNLRDEMDVFETLIGLSDSLKLTDKEMELLSTKILIVEGNAGVGKSHLLANETMKLLANNRKALMLVGGDYLDNNPILEQIRSNMFISYSFFELIDLLNIDGENSNCVIPIFIDAINETWNTKLWKPVIPLLFNKIRELENVRLVLSFRSEYRKVLLGEGELKGNDVCNIVHRGFAEESFQATQIFLNYYGIPFTPLQMFNHSITNPLFLTLYCKTYQGDDIDFPVLYERILSVANDNIHKNMTSALTTAGYDVCDDVVAPVILSLADHIIKTGHRYFSKDEISDLSIWKTNGIVLQPFVQNLVRENILHNYLYGEEERLYFAYDQMNDYYCAKAILKKCASKEELRKYIEEHVLALSESRQIKYENRDIFIYICILYAEKYGDECIDIIDKIEEDCEREDLFAAYIDSFQSRKCHNVTTEQFFDMCNKYKAQPEKVWDMLIGNSLKLNCNFNADALHEVLMAYPLNKRDYLWTEYINGLEFDSENRLIQLIKMYNEGNGLAFSGKKQLELLLTLLGWLLTSSSRWLRDTTAKAMVEIIKNNFFMSEILLKKFEMVNDPYVIQRLYGIVWGACVKRKDKNKIVFETLAAYIYNHVFQSEFVYPDILMRDYARLTMERFLYEFPEEESHYLRSLIEPPYVSKKIPKINEQGYLDGSYGSGLYQIIHSMKFEGMGMYGDFGRYTFQSALRDFEVDHKQIFNYAIYFIINDLGYDDELFGDYDNSLGGYNYNRHTTAKVERIGKKYQWISMYNILARIADHCERRDYYSDEELQKYDGPWDPYVRDFDPSLNEFFMKNEDFPIFGGIKVDEESFKGENEKMIHSKKDGKKWIEEYPEFFDYQKGELITKDENGKEWVVLLKYADTNRKKAYKEKVQTWNWIYDCTAKS</sequence>
<dbReference type="EMBL" id="CP155571">
    <property type="protein sequence ID" value="XFO71452.1"/>
    <property type="molecule type" value="Genomic_DNA"/>
</dbReference>
<evidence type="ECO:0000313" key="3">
    <source>
        <dbReference type="Proteomes" id="UP000216052"/>
    </source>
</evidence>
<evidence type="ECO:0008006" key="4">
    <source>
        <dbReference type="Google" id="ProtNLM"/>
    </source>
</evidence>